<comment type="caution">
    <text evidence="1">The sequence shown here is derived from an EMBL/GenBank/DDBJ whole genome shotgun (WGS) entry which is preliminary data.</text>
</comment>
<protein>
    <submittedName>
        <fullName evidence="1">3729_t:CDS:1</fullName>
    </submittedName>
</protein>
<organism evidence="1 2">
    <name type="scientific">Ambispora gerdemannii</name>
    <dbReference type="NCBI Taxonomy" id="144530"/>
    <lineage>
        <taxon>Eukaryota</taxon>
        <taxon>Fungi</taxon>
        <taxon>Fungi incertae sedis</taxon>
        <taxon>Mucoromycota</taxon>
        <taxon>Glomeromycotina</taxon>
        <taxon>Glomeromycetes</taxon>
        <taxon>Archaeosporales</taxon>
        <taxon>Ambisporaceae</taxon>
        <taxon>Ambispora</taxon>
    </lineage>
</organism>
<reference evidence="1" key="1">
    <citation type="submission" date="2021-06" db="EMBL/GenBank/DDBJ databases">
        <authorList>
            <person name="Kallberg Y."/>
            <person name="Tangrot J."/>
            <person name="Rosling A."/>
        </authorList>
    </citation>
    <scope>NUCLEOTIDE SEQUENCE</scope>
    <source>
        <strain evidence="1">MT106</strain>
    </source>
</reference>
<evidence type="ECO:0000313" key="1">
    <source>
        <dbReference type="EMBL" id="CAG8466150.1"/>
    </source>
</evidence>
<keyword evidence="2" id="KW-1185">Reference proteome</keyword>
<gene>
    <name evidence="1" type="ORF">AGERDE_LOCUS2501</name>
</gene>
<dbReference type="AlphaFoldDB" id="A0A9N8VZY6"/>
<accession>A0A9N8VZY6</accession>
<dbReference type="EMBL" id="CAJVPL010000211">
    <property type="protein sequence ID" value="CAG8466150.1"/>
    <property type="molecule type" value="Genomic_DNA"/>
</dbReference>
<evidence type="ECO:0000313" key="2">
    <source>
        <dbReference type="Proteomes" id="UP000789831"/>
    </source>
</evidence>
<dbReference type="Proteomes" id="UP000789831">
    <property type="component" value="Unassembled WGS sequence"/>
</dbReference>
<sequence>MRSLANTETLLDDIQSKSRYNGWTIQSRSSSVNYQKGVEDLDGFNGFRQV</sequence>
<name>A0A9N8VZY6_9GLOM</name>
<proteinExistence type="predicted"/>